<evidence type="ECO:0000256" key="6">
    <source>
        <dbReference type="ARBA" id="ARBA00023136"/>
    </source>
</evidence>
<dbReference type="InterPro" id="IPR023043">
    <property type="entry name" value="NAD(P)H_OxRDtase_bac/plastid"/>
</dbReference>
<keyword evidence="7 8" id="KW-0520">NAD</keyword>
<name>A0A1F7RD77_9BACT</name>
<evidence type="ECO:0000313" key="10">
    <source>
        <dbReference type="Proteomes" id="UP000178526"/>
    </source>
</evidence>
<dbReference type="EC" id="7.1.1.-" evidence="7"/>
<organism evidence="9 10">
    <name type="scientific">Candidatus Schekmanbacteria bacterium GWA2_38_11</name>
    <dbReference type="NCBI Taxonomy" id="1817876"/>
    <lineage>
        <taxon>Bacteria</taxon>
        <taxon>Candidatus Schekmaniibacteriota</taxon>
    </lineage>
</organism>
<comment type="caution">
    <text evidence="9">The sequence shown here is derived from an EMBL/GenBank/DDBJ whole genome shotgun (WGS) entry which is preliminary data.</text>
</comment>
<evidence type="ECO:0000256" key="1">
    <source>
        <dbReference type="ARBA" id="ARBA00004141"/>
    </source>
</evidence>
<accession>A0A1F7RD77</accession>
<dbReference type="InterPro" id="IPR000440">
    <property type="entry name" value="NADH_UbQ/plastoQ_OxRdtase_su3"/>
</dbReference>
<dbReference type="GO" id="GO:0030964">
    <property type="term" value="C:NADH dehydrogenase complex"/>
    <property type="evidence" value="ECO:0007669"/>
    <property type="project" value="TreeGrafter"/>
</dbReference>
<dbReference type="PANTHER" id="PTHR11058">
    <property type="entry name" value="NADH-UBIQUINONE OXIDOREDUCTASE CHAIN 3"/>
    <property type="match status" value="1"/>
</dbReference>
<dbReference type="GO" id="GO:0048038">
    <property type="term" value="F:quinone binding"/>
    <property type="evidence" value="ECO:0007669"/>
    <property type="project" value="UniProtKB-KW"/>
</dbReference>
<dbReference type="Pfam" id="PF00507">
    <property type="entry name" value="Oxidored_q4"/>
    <property type="match status" value="1"/>
</dbReference>
<evidence type="ECO:0000256" key="5">
    <source>
        <dbReference type="ARBA" id="ARBA00022989"/>
    </source>
</evidence>
<protein>
    <recommendedName>
        <fullName evidence="7">NADH-quinone oxidoreductase subunit A</fullName>
        <ecNumber evidence="7">7.1.1.-</ecNumber>
    </recommendedName>
    <alternativeName>
        <fullName evidence="7">NADH dehydrogenase I subunit A</fullName>
    </alternativeName>
    <alternativeName>
        <fullName evidence="7">NDH-1 subunit A</fullName>
    </alternativeName>
    <alternativeName>
        <fullName evidence="7">NUO1</fullName>
    </alternativeName>
</protein>
<dbReference type="AlphaFoldDB" id="A0A1F7RD77"/>
<keyword evidence="7 8" id="KW-0874">Quinone</keyword>
<dbReference type="EMBL" id="MGDB01000123">
    <property type="protein sequence ID" value="OGL39270.1"/>
    <property type="molecule type" value="Genomic_DNA"/>
</dbReference>
<dbReference type="Proteomes" id="UP000178526">
    <property type="component" value="Unassembled WGS sequence"/>
</dbReference>
<comment type="similarity">
    <text evidence="2 7 8">Belongs to the complex I subunit 3 family.</text>
</comment>
<comment type="catalytic activity">
    <reaction evidence="7 8">
        <text>a quinone + NADH + 5 H(+)(in) = a quinol + NAD(+) + 4 H(+)(out)</text>
        <dbReference type="Rhea" id="RHEA:57888"/>
        <dbReference type="ChEBI" id="CHEBI:15378"/>
        <dbReference type="ChEBI" id="CHEBI:24646"/>
        <dbReference type="ChEBI" id="CHEBI:57540"/>
        <dbReference type="ChEBI" id="CHEBI:57945"/>
        <dbReference type="ChEBI" id="CHEBI:132124"/>
    </reaction>
</comment>
<dbReference type="GO" id="GO:0005886">
    <property type="term" value="C:plasma membrane"/>
    <property type="evidence" value="ECO:0007669"/>
    <property type="project" value="UniProtKB-SubCell"/>
</dbReference>
<comment type="subcellular location">
    <subcellularLocation>
        <location evidence="7 8">Cell membrane</location>
        <topology evidence="7 8">Multi-pass membrane protein</topology>
    </subcellularLocation>
    <subcellularLocation>
        <location evidence="1">Membrane</location>
        <topology evidence="1">Multi-pass membrane protein</topology>
    </subcellularLocation>
</comment>
<gene>
    <name evidence="7" type="primary">nuoA</name>
    <name evidence="9" type="ORF">A2042_07280</name>
</gene>
<keyword evidence="7" id="KW-1278">Translocase</keyword>
<dbReference type="GO" id="GO:0008137">
    <property type="term" value="F:NADH dehydrogenase (ubiquinone) activity"/>
    <property type="evidence" value="ECO:0007669"/>
    <property type="project" value="InterPro"/>
</dbReference>
<feature type="transmembrane region" description="Helical" evidence="7">
    <location>
        <begin position="103"/>
        <end position="123"/>
    </location>
</feature>
<feature type="transmembrane region" description="Helical" evidence="7">
    <location>
        <begin position="18"/>
        <end position="42"/>
    </location>
</feature>
<keyword evidence="4 7" id="KW-0812">Transmembrane</keyword>
<keyword evidence="5 7" id="KW-1133">Transmembrane helix</keyword>
<dbReference type="HAMAP" id="MF_01394">
    <property type="entry name" value="NDH1_NuoA"/>
    <property type="match status" value="1"/>
</dbReference>
<evidence type="ECO:0000256" key="3">
    <source>
        <dbReference type="ARBA" id="ARBA00022448"/>
    </source>
</evidence>
<keyword evidence="6 7" id="KW-0472">Membrane</keyword>
<evidence type="ECO:0000256" key="4">
    <source>
        <dbReference type="ARBA" id="ARBA00022692"/>
    </source>
</evidence>
<dbReference type="Gene3D" id="1.20.58.1610">
    <property type="entry name" value="NADH:ubiquinone/plastoquinone oxidoreductase, chain 3"/>
    <property type="match status" value="1"/>
</dbReference>
<feature type="transmembrane region" description="Helical" evidence="7">
    <location>
        <begin position="74"/>
        <end position="97"/>
    </location>
</feature>
<dbReference type="GO" id="GO:0050136">
    <property type="term" value="F:NADH dehydrogenase (quinone) (non-electrogenic) activity"/>
    <property type="evidence" value="ECO:0007669"/>
    <property type="project" value="UniProtKB-UniRule"/>
</dbReference>
<dbReference type="PANTHER" id="PTHR11058:SF9">
    <property type="entry name" value="NADH-UBIQUINONE OXIDOREDUCTASE CHAIN 3"/>
    <property type="match status" value="1"/>
</dbReference>
<keyword evidence="7" id="KW-0830">Ubiquinone</keyword>
<evidence type="ECO:0000256" key="8">
    <source>
        <dbReference type="RuleBase" id="RU003639"/>
    </source>
</evidence>
<reference evidence="9 10" key="1">
    <citation type="journal article" date="2016" name="Nat. Commun.">
        <title>Thousands of microbial genomes shed light on interconnected biogeochemical processes in an aquifer system.</title>
        <authorList>
            <person name="Anantharaman K."/>
            <person name="Brown C.T."/>
            <person name="Hug L.A."/>
            <person name="Sharon I."/>
            <person name="Castelle C.J."/>
            <person name="Probst A.J."/>
            <person name="Thomas B.C."/>
            <person name="Singh A."/>
            <person name="Wilkins M.J."/>
            <person name="Karaoz U."/>
            <person name="Brodie E.L."/>
            <person name="Williams K.H."/>
            <person name="Hubbard S.S."/>
            <person name="Banfield J.F."/>
        </authorList>
    </citation>
    <scope>NUCLEOTIDE SEQUENCE [LARGE SCALE GENOMIC DNA]</scope>
</reference>
<evidence type="ECO:0000256" key="7">
    <source>
        <dbReference type="HAMAP-Rule" id="MF_01394"/>
    </source>
</evidence>
<dbReference type="InterPro" id="IPR038430">
    <property type="entry name" value="NDAH_ubi_oxred_su3_sf"/>
</dbReference>
<sequence length="132" mass="15341">MAKDIFTNFNTYREIDPFIPIVLFLFAALAFAIGTLLVTIIFRPSKPDDIKLSPYECGVEPATPDTRGSYNVRYFLIAVLFIIFDVETIFLFPWAVVFKKIELFGFIEMLIFIVILFVGYFYAWRKGALEWV</sequence>
<evidence type="ECO:0000313" key="9">
    <source>
        <dbReference type="EMBL" id="OGL39270.1"/>
    </source>
</evidence>
<comment type="subunit">
    <text evidence="7">NDH-1 is composed of 14 different subunits. Subunits NuoA, H, J, K, L, M, N constitute the membrane sector of the complex.</text>
</comment>
<proteinExistence type="inferred from homology"/>
<keyword evidence="7" id="KW-1003">Cell membrane</keyword>
<evidence type="ECO:0000256" key="2">
    <source>
        <dbReference type="ARBA" id="ARBA00008472"/>
    </source>
</evidence>
<comment type="function">
    <text evidence="7">NDH-1 shuttles electrons from NADH, via FMN and iron-sulfur (Fe-S) centers, to quinones in the respiratory chain. The immediate electron acceptor for the enzyme in this species is believed to be ubiquinone. Couples the redox reaction to proton translocation (for every two electrons transferred, four hydrogen ions are translocated across the cytoplasmic membrane), and thus conserves the redox energy in a proton gradient.</text>
</comment>
<keyword evidence="3 7" id="KW-0813">Transport</keyword>